<sequence>MPSLYTAVYSHRNDLLYESETEGINRMLVHSAVEIMDYGTRDAKKDLFIKIVEYNGRKVSGVLLENGYKVMCVFASEENEVQEIQEAASMFRQKVLQGEFNRFEF</sequence>
<gene>
    <name evidence="1" type="ORF">NERG_01343</name>
</gene>
<accession>H8ZCA0</accession>
<name>H8ZCA0_NEMA1</name>
<dbReference type="Proteomes" id="UP000005622">
    <property type="component" value="Unassembled WGS sequence"/>
</dbReference>
<dbReference type="EMBL" id="JH604635">
    <property type="protein sequence ID" value="EHY65736.1"/>
    <property type="molecule type" value="Genomic_DNA"/>
</dbReference>
<reference evidence="1" key="1">
    <citation type="submission" date="2011-03" db="EMBL/GenBank/DDBJ databases">
        <title>The Genome Sequence of Nematocida sp1 strain ERTm2.</title>
        <authorList>
            <consortium name="The Broad Institute Genome Sequencing Platform"/>
            <consortium name="The Broad Institute Genome Sequencing Center for Infectious Disease"/>
            <person name="Cuomo C."/>
            <person name="Troemel E."/>
            <person name="Young S.K."/>
            <person name="Zeng Q."/>
            <person name="Gargeya S."/>
            <person name="Fitzgerald M."/>
            <person name="Haas B."/>
            <person name="Abouelleil A."/>
            <person name="Alvarado L."/>
            <person name="Arachchi H.M."/>
            <person name="Berlin A."/>
            <person name="Brown A."/>
            <person name="Chapman S.B."/>
            <person name="Chen Z."/>
            <person name="Dunbar C."/>
            <person name="Freedman E."/>
            <person name="Gearin G."/>
            <person name="Gellesch M."/>
            <person name="Goldberg J."/>
            <person name="Griggs A."/>
            <person name="Gujja S."/>
            <person name="Heilman E.R."/>
            <person name="Heiman D."/>
            <person name="Howarth C."/>
            <person name="Larson L."/>
            <person name="Lui A."/>
            <person name="MacDonald P.J.P."/>
            <person name="Mehta T."/>
            <person name="Montmayeur A."/>
            <person name="Murphy C."/>
            <person name="Neiman D."/>
            <person name="Pearson M."/>
            <person name="Priest M."/>
            <person name="Roberts A."/>
            <person name="Saif S."/>
            <person name="Shea T."/>
            <person name="Shenoy N."/>
            <person name="Sisk P."/>
            <person name="Stolte C."/>
            <person name="Sykes S."/>
            <person name="White J."/>
            <person name="Yandava C."/>
            <person name="Wortman J."/>
            <person name="Nusbaum C."/>
            <person name="Birren B."/>
        </authorList>
    </citation>
    <scope>NUCLEOTIDE SEQUENCE</scope>
    <source>
        <strain evidence="1">ERTm2</strain>
    </source>
</reference>
<dbReference type="AlphaFoldDB" id="H8ZCA0"/>
<dbReference type="OrthoDB" id="2186452at2759"/>
<organism evidence="1">
    <name type="scientific">Nematocida ausubeli (strain ATCC PRA-371 / ERTm2)</name>
    <name type="common">Nematode killer fungus</name>
    <dbReference type="NCBI Taxonomy" id="1913371"/>
    <lineage>
        <taxon>Eukaryota</taxon>
        <taxon>Fungi</taxon>
        <taxon>Fungi incertae sedis</taxon>
        <taxon>Microsporidia</taxon>
        <taxon>Nematocida</taxon>
    </lineage>
</organism>
<evidence type="ECO:0000313" key="1">
    <source>
        <dbReference type="EMBL" id="EHY65736.1"/>
    </source>
</evidence>
<dbReference type="HOGENOM" id="CLU_2237285_0_0_1"/>
<proteinExistence type="predicted"/>
<protein>
    <submittedName>
        <fullName evidence="1">Uncharacterized protein</fullName>
    </submittedName>
</protein>